<evidence type="ECO:0000313" key="3">
    <source>
        <dbReference type="Proteomes" id="UP000507470"/>
    </source>
</evidence>
<name>A0A6J8DDR6_MYTCO</name>
<gene>
    <name evidence="2" type="ORF">MCOR_39774</name>
</gene>
<evidence type="ECO:0000256" key="1">
    <source>
        <dbReference type="SAM" id="Coils"/>
    </source>
</evidence>
<sequence length="168" mass="20194">MDPLPRSSITVQKFAVITGSNLLEKLGNGSLNMETASRKRRKIGVKYHSEDIEKCYNKVRRLSNTGNPTITDLENSLDETQDELEEVIIRQQDIMRRDQQIIESFKQNREEVFLRIIQWKDEERIRCIQEEVDRLRTEKDEEIRRKDEERIRCIQEVDRLRTEKDEMR</sequence>
<reference evidence="2 3" key="1">
    <citation type="submission" date="2020-06" db="EMBL/GenBank/DDBJ databases">
        <authorList>
            <person name="Li R."/>
            <person name="Bekaert M."/>
        </authorList>
    </citation>
    <scope>NUCLEOTIDE SEQUENCE [LARGE SCALE GENOMIC DNA]</scope>
    <source>
        <strain evidence="3">wild</strain>
    </source>
</reference>
<dbReference type="EMBL" id="CACVKT020007176">
    <property type="protein sequence ID" value="CAC5406175.1"/>
    <property type="molecule type" value="Genomic_DNA"/>
</dbReference>
<proteinExistence type="predicted"/>
<accession>A0A6J8DDR6</accession>
<dbReference type="AlphaFoldDB" id="A0A6J8DDR6"/>
<dbReference type="OrthoDB" id="6193391at2759"/>
<feature type="coiled-coil region" evidence="1">
    <location>
        <begin position="125"/>
        <end position="152"/>
    </location>
</feature>
<evidence type="ECO:0000313" key="2">
    <source>
        <dbReference type="EMBL" id="CAC5406175.1"/>
    </source>
</evidence>
<protein>
    <submittedName>
        <fullName evidence="2">Uncharacterized protein</fullName>
    </submittedName>
</protein>
<dbReference type="Proteomes" id="UP000507470">
    <property type="component" value="Unassembled WGS sequence"/>
</dbReference>
<keyword evidence="1" id="KW-0175">Coiled coil</keyword>
<keyword evidence="3" id="KW-1185">Reference proteome</keyword>
<feature type="coiled-coil region" evidence="1">
    <location>
        <begin position="70"/>
        <end position="97"/>
    </location>
</feature>
<organism evidence="2 3">
    <name type="scientific">Mytilus coruscus</name>
    <name type="common">Sea mussel</name>
    <dbReference type="NCBI Taxonomy" id="42192"/>
    <lineage>
        <taxon>Eukaryota</taxon>
        <taxon>Metazoa</taxon>
        <taxon>Spiralia</taxon>
        <taxon>Lophotrochozoa</taxon>
        <taxon>Mollusca</taxon>
        <taxon>Bivalvia</taxon>
        <taxon>Autobranchia</taxon>
        <taxon>Pteriomorphia</taxon>
        <taxon>Mytilida</taxon>
        <taxon>Mytiloidea</taxon>
        <taxon>Mytilidae</taxon>
        <taxon>Mytilinae</taxon>
        <taxon>Mytilus</taxon>
    </lineage>
</organism>